<accession>A0A0F9TUQ6</accession>
<name>A0A0F9TUQ6_9ZZZZ</name>
<evidence type="ECO:0000313" key="1">
    <source>
        <dbReference type="EMBL" id="KKN78697.1"/>
    </source>
</evidence>
<organism evidence="1">
    <name type="scientific">marine sediment metagenome</name>
    <dbReference type="NCBI Taxonomy" id="412755"/>
    <lineage>
        <taxon>unclassified sequences</taxon>
        <taxon>metagenomes</taxon>
        <taxon>ecological metagenomes</taxon>
    </lineage>
</organism>
<protein>
    <submittedName>
        <fullName evidence="1">Uncharacterized protein</fullName>
    </submittedName>
</protein>
<proteinExistence type="predicted"/>
<gene>
    <name evidence="1" type="ORF">LCGC14_0347640</name>
</gene>
<sequence>MKNWTIRQVNKLLSEMETYRAENNLQESEVIATIDWTIRQGPAVIYLADIGWDSREVYGEHTEKTPRIKKVQV</sequence>
<dbReference type="EMBL" id="LAZR01000258">
    <property type="protein sequence ID" value="KKN78697.1"/>
    <property type="molecule type" value="Genomic_DNA"/>
</dbReference>
<reference evidence="1" key="1">
    <citation type="journal article" date="2015" name="Nature">
        <title>Complex archaea that bridge the gap between prokaryotes and eukaryotes.</title>
        <authorList>
            <person name="Spang A."/>
            <person name="Saw J.H."/>
            <person name="Jorgensen S.L."/>
            <person name="Zaremba-Niedzwiedzka K."/>
            <person name="Martijn J."/>
            <person name="Lind A.E."/>
            <person name="van Eijk R."/>
            <person name="Schleper C."/>
            <person name="Guy L."/>
            <person name="Ettema T.J."/>
        </authorList>
    </citation>
    <scope>NUCLEOTIDE SEQUENCE</scope>
</reference>
<dbReference type="AlphaFoldDB" id="A0A0F9TUQ6"/>
<comment type="caution">
    <text evidence="1">The sequence shown here is derived from an EMBL/GenBank/DDBJ whole genome shotgun (WGS) entry which is preliminary data.</text>
</comment>